<dbReference type="AlphaFoldDB" id="A0A7X2YYC1"/>
<dbReference type="OrthoDB" id="9789406at2"/>
<evidence type="ECO:0000256" key="3">
    <source>
        <dbReference type="ARBA" id="ARBA00023002"/>
    </source>
</evidence>
<dbReference type="InterPro" id="IPR000889">
    <property type="entry name" value="Glutathione_peroxidase"/>
</dbReference>
<reference evidence="6 7" key="1">
    <citation type="submission" date="2019-11" db="EMBL/GenBank/DDBJ databases">
        <title>Draft genome sequences of five Paenibacillus species of dairy origin.</title>
        <authorList>
            <person name="Olajide A.M."/>
            <person name="Chen S."/>
            <person name="Lapointe G."/>
        </authorList>
    </citation>
    <scope>NUCLEOTIDE SEQUENCE [LARGE SCALE GENOMIC DNA]</scope>
    <source>
        <strain evidence="6 7">12CR55</strain>
    </source>
</reference>
<dbReference type="PROSITE" id="PS51355">
    <property type="entry name" value="GLUTATHIONE_PEROXID_3"/>
    <property type="match status" value="1"/>
</dbReference>
<accession>A0A7X2YYC1</accession>
<evidence type="ECO:0000256" key="2">
    <source>
        <dbReference type="ARBA" id="ARBA00022559"/>
    </source>
</evidence>
<dbReference type="PIRSF" id="PIRSF000303">
    <property type="entry name" value="Glutathion_perox"/>
    <property type="match status" value="1"/>
</dbReference>
<dbReference type="PROSITE" id="PS00763">
    <property type="entry name" value="GLUTATHIONE_PEROXID_2"/>
    <property type="match status" value="1"/>
</dbReference>
<evidence type="ECO:0000313" key="7">
    <source>
        <dbReference type="Proteomes" id="UP000447876"/>
    </source>
</evidence>
<evidence type="ECO:0000256" key="4">
    <source>
        <dbReference type="PIRSR" id="PIRSR000303-1"/>
    </source>
</evidence>
<organism evidence="6 7">
    <name type="scientific">Paenibacillus woosongensis</name>
    <dbReference type="NCBI Taxonomy" id="307580"/>
    <lineage>
        <taxon>Bacteria</taxon>
        <taxon>Bacillati</taxon>
        <taxon>Bacillota</taxon>
        <taxon>Bacilli</taxon>
        <taxon>Bacillales</taxon>
        <taxon>Paenibacillaceae</taxon>
        <taxon>Paenibacillus</taxon>
    </lineage>
</organism>
<comment type="caution">
    <text evidence="6">The sequence shown here is derived from an EMBL/GenBank/DDBJ whole genome shotgun (WGS) entry which is preliminary data.</text>
</comment>
<dbReference type="GO" id="GO:0004601">
    <property type="term" value="F:peroxidase activity"/>
    <property type="evidence" value="ECO:0007669"/>
    <property type="project" value="UniProtKB-KW"/>
</dbReference>
<dbReference type="RefSeq" id="WP_155609613.1">
    <property type="nucleotide sequence ID" value="NZ_WNZW01000001.1"/>
</dbReference>
<dbReference type="Pfam" id="PF00255">
    <property type="entry name" value="GSHPx"/>
    <property type="match status" value="1"/>
</dbReference>
<comment type="similarity">
    <text evidence="1 5">Belongs to the glutathione peroxidase family.</text>
</comment>
<dbReference type="Gene3D" id="3.40.30.10">
    <property type="entry name" value="Glutaredoxin"/>
    <property type="match status" value="1"/>
</dbReference>
<dbReference type="PANTHER" id="PTHR11592:SF78">
    <property type="entry name" value="GLUTATHIONE PEROXIDASE"/>
    <property type="match status" value="1"/>
</dbReference>
<dbReference type="GO" id="GO:0034599">
    <property type="term" value="P:cellular response to oxidative stress"/>
    <property type="evidence" value="ECO:0007669"/>
    <property type="project" value="TreeGrafter"/>
</dbReference>
<evidence type="ECO:0000256" key="5">
    <source>
        <dbReference type="RuleBase" id="RU000499"/>
    </source>
</evidence>
<dbReference type="InterPro" id="IPR029760">
    <property type="entry name" value="GPX_CS"/>
</dbReference>
<dbReference type="PANTHER" id="PTHR11592">
    <property type="entry name" value="GLUTATHIONE PEROXIDASE"/>
    <property type="match status" value="1"/>
</dbReference>
<dbReference type="EMBL" id="WNZW01000001">
    <property type="protein sequence ID" value="MUG44211.1"/>
    <property type="molecule type" value="Genomic_DNA"/>
</dbReference>
<protein>
    <recommendedName>
        <fullName evidence="5">Glutathione peroxidase</fullName>
    </recommendedName>
</protein>
<gene>
    <name evidence="6" type="ORF">GNP95_04255</name>
</gene>
<dbReference type="FunFam" id="3.40.30.10:FF:000010">
    <property type="entry name" value="Glutathione peroxidase"/>
    <property type="match status" value="1"/>
</dbReference>
<keyword evidence="2 5" id="KW-0575">Peroxidase</keyword>
<name>A0A7X2YYC1_9BACL</name>
<sequence>MPTIYDFNVLKTNGERFPLYKLEGRPVLIMNTASKCKFTPQFDDVQKVYEQFHAEGLEIIGFPCNQFGEQEPGTNEEAESFCQINYGVKFPIFAKVEVNGEEAHPLFDYLKKAAPFQGFDESDINAKLLKLMVSDKAPEWLVGDAIKWNFTKFLIDQQGRVVRRFEPTDSVDVVQSSIQELLQLA</sequence>
<dbReference type="Proteomes" id="UP000447876">
    <property type="component" value="Unassembled WGS sequence"/>
</dbReference>
<proteinExistence type="inferred from homology"/>
<dbReference type="SUPFAM" id="SSF52833">
    <property type="entry name" value="Thioredoxin-like"/>
    <property type="match status" value="1"/>
</dbReference>
<dbReference type="PRINTS" id="PR01011">
    <property type="entry name" value="GLUTPROXDASE"/>
</dbReference>
<evidence type="ECO:0000256" key="1">
    <source>
        <dbReference type="ARBA" id="ARBA00006926"/>
    </source>
</evidence>
<dbReference type="InterPro" id="IPR036249">
    <property type="entry name" value="Thioredoxin-like_sf"/>
</dbReference>
<keyword evidence="3 5" id="KW-0560">Oxidoreductase</keyword>
<evidence type="ECO:0000313" key="6">
    <source>
        <dbReference type="EMBL" id="MUG44211.1"/>
    </source>
</evidence>
<feature type="active site" evidence="4">
    <location>
        <position position="36"/>
    </location>
</feature>
<dbReference type="CDD" id="cd00340">
    <property type="entry name" value="GSH_Peroxidase"/>
    <property type="match status" value="1"/>
</dbReference>